<dbReference type="EMBL" id="FOUY01000055">
    <property type="protein sequence ID" value="SFO41981.1"/>
    <property type="molecule type" value="Genomic_DNA"/>
</dbReference>
<reference evidence="1 2" key="1">
    <citation type="submission" date="2016-10" db="EMBL/GenBank/DDBJ databases">
        <authorList>
            <person name="de Groot N.N."/>
        </authorList>
    </citation>
    <scope>NUCLEOTIDE SEQUENCE [LARGE SCALE GENOMIC DNA]</scope>
    <source>
        <strain evidence="1 2">CGMCC 4.1877</strain>
    </source>
</reference>
<organism evidence="1 2">
    <name type="scientific">Pseudonocardia ammonioxydans</name>
    <dbReference type="NCBI Taxonomy" id="260086"/>
    <lineage>
        <taxon>Bacteria</taxon>
        <taxon>Bacillati</taxon>
        <taxon>Actinomycetota</taxon>
        <taxon>Actinomycetes</taxon>
        <taxon>Pseudonocardiales</taxon>
        <taxon>Pseudonocardiaceae</taxon>
        <taxon>Pseudonocardia</taxon>
    </lineage>
</organism>
<evidence type="ECO:0000313" key="2">
    <source>
        <dbReference type="Proteomes" id="UP000199614"/>
    </source>
</evidence>
<gene>
    <name evidence="1" type="ORF">SAMN05216207_10552</name>
</gene>
<proteinExistence type="predicted"/>
<dbReference type="OrthoDB" id="3389906at2"/>
<name>A0A1I5H2B7_PSUAM</name>
<dbReference type="STRING" id="260086.SAMN05216207_10552"/>
<evidence type="ECO:0000313" key="1">
    <source>
        <dbReference type="EMBL" id="SFO41981.1"/>
    </source>
</evidence>
<dbReference type="RefSeq" id="WP_143105602.1">
    <property type="nucleotide sequence ID" value="NZ_FOUY01000055.1"/>
</dbReference>
<sequence>MNSAPETDAVCAHHPQSEVLGRLLFAIRSSVLRTCQLDYWPAMSGGIVLEWFEGPTASEAREALMIDLVDRGSVELRTDDLVLEPDRFEHSGEDVVHMRVDDVPVEFRALDPVGWSAFVENNRAAMRHMIREMGQAGAA</sequence>
<dbReference type="Proteomes" id="UP000199614">
    <property type="component" value="Unassembled WGS sequence"/>
</dbReference>
<protein>
    <submittedName>
        <fullName evidence="1">Uncharacterized protein</fullName>
    </submittedName>
</protein>
<accession>A0A1I5H2B7</accession>
<keyword evidence="2" id="KW-1185">Reference proteome</keyword>
<dbReference type="AlphaFoldDB" id="A0A1I5H2B7"/>